<dbReference type="eggNOG" id="KOG4700">
    <property type="taxonomic scope" value="Eukaryota"/>
</dbReference>
<evidence type="ECO:0000313" key="3">
    <source>
        <dbReference type="Proteomes" id="UP000007801"/>
    </source>
</evidence>
<proteinExistence type="predicted"/>
<dbReference type="HOGENOM" id="CLU_066501_1_0_1"/>
<keyword evidence="3" id="KW-1185">Reference proteome</keyword>
<dbReference type="SMR" id="B3M5F7"/>
<dbReference type="InterPro" id="IPR000238">
    <property type="entry name" value="RbfA"/>
</dbReference>
<dbReference type="InterPro" id="IPR015946">
    <property type="entry name" value="KH_dom-like_a/b"/>
</dbReference>
<dbReference type="OrthoDB" id="418445at2759"/>
<dbReference type="Proteomes" id="UP000007801">
    <property type="component" value="Unassembled WGS sequence"/>
</dbReference>
<dbReference type="PANTHER" id="PTHR14725:SF0">
    <property type="entry name" value="RIBOSOME-BINDING FACTOR A, MITOCHONDRIAL-RELATED"/>
    <property type="match status" value="1"/>
</dbReference>
<feature type="region of interest" description="Disordered" evidence="1">
    <location>
        <begin position="284"/>
        <end position="308"/>
    </location>
</feature>
<dbReference type="Pfam" id="PF02033">
    <property type="entry name" value="RBFA"/>
    <property type="match status" value="1"/>
</dbReference>
<protein>
    <recommendedName>
        <fullName evidence="4">Ribosome-binding factor A, mitochondrial</fullName>
    </recommendedName>
</protein>
<dbReference type="KEGG" id="dan:6492966"/>
<feature type="region of interest" description="Disordered" evidence="1">
    <location>
        <begin position="226"/>
        <end position="246"/>
    </location>
</feature>
<sequence>MSQLESIEKLKRQHCIVCFYIMFGARVFNLSTDVSVFCRCLCLRNKSTSKTGDGLRQQGKIFRTLLGNRVKGSKKRWYPAQDEKFSRSDSQPTTGVSLSRPHASKSNNRRISVLNKLFMTNITDFLATSEISESIVGRGMQVSYVNITRDFSQVNVYWMGQGDEVANQALEQELFRCSGQLQHELSQLRLMGEVPRIRFHRDKTGIHLHQVQDLLSKLGRDEKLEAENTEDLKENNTERCSAATESSVVPKTWPKMRQDVLNLNHHLIMDKIYIKMRKSKEAWASYAREKSNLPKTEPNPDTEKSAKE</sequence>
<feature type="compositionally biased region" description="Basic and acidic residues" evidence="1">
    <location>
        <begin position="226"/>
        <end position="237"/>
    </location>
</feature>
<feature type="compositionally biased region" description="Polar residues" evidence="1">
    <location>
        <begin position="88"/>
        <end position="97"/>
    </location>
</feature>
<evidence type="ECO:0008006" key="4">
    <source>
        <dbReference type="Google" id="ProtNLM"/>
    </source>
</evidence>
<dbReference type="InterPro" id="IPR023799">
    <property type="entry name" value="RbfA_dom_sf"/>
</dbReference>
<dbReference type="EMBL" id="CH902618">
    <property type="protein sequence ID" value="EDV39567.2"/>
    <property type="molecule type" value="Genomic_DNA"/>
</dbReference>
<dbReference type="FunCoup" id="B3M5F7">
    <property type="interactions" value="495"/>
</dbReference>
<dbReference type="Gene3D" id="3.30.300.20">
    <property type="match status" value="1"/>
</dbReference>
<reference evidence="2 3" key="1">
    <citation type="journal article" date="2007" name="Nature">
        <title>Evolution of genes and genomes on the Drosophila phylogeny.</title>
        <authorList>
            <consortium name="Drosophila 12 Genomes Consortium"/>
            <person name="Clark A.G."/>
            <person name="Eisen M.B."/>
            <person name="Smith D.R."/>
            <person name="Bergman C.M."/>
            <person name="Oliver B."/>
            <person name="Markow T.A."/>
            <person name="Kaufman T.C."/>
            <person name="Kellis M."/>
            <person name="Gelbart W."/>
            <person name="Iyer V.N."/>
            <person name="Pollard D.A."/>
            <person name="Sackton T.B."/>
            <person name="Larracuente A.M."/>
            <person name="Singh N.D."/>
            <person name="Abad J.P."/>
            <person name="Abt D.N."/>
            <person name="Adryan B."/>
            <person name="Aguade M."/>
            <person name="Akashi H."/>
            <person name="Anderson W.W."/>
            <person name="Aquadro C.F."/>
            <person name="Ardell D.H."/>
            <person name="Arguello R."/>
            <person name="Artieri C.G."/>
            <person name="Barbash D.A."/>
            <person name="Barker D."/>
            <person name="Barsanti P."/>
            <person name="Batterham P."/>
            <person name="Batzoglou S."/>
            <person name="Begun D."/>
            <person name="Bhutkar A."/>
            <person name="Blanco E."/>
            <person name="Bosak S.A."/>
            <person name="Bradley R.K."/>
            <person name="Brand A.D."/>
            <person name="Brent M.R."/>
            <person name="Brooks A.N."/>
            <person name="Brown R.H."/>
            <person name="Butlin R.K."/>
            <person name="Caggese C."/>
            <person name="Calvi B.R."/>
            <person name="Bernardo de Carvalho A."/>
            <person name="Caspi A."/>
            <person name="Castrezana S."/>
            <person name="Celniker S.E."/>
            <person name="Chang J.L."/>
            <person name="Chapple C."/>
            <person name="Chatterji S."/>
            <person name="Chinwalla A."/>
            <person name="Civetta A."/>
            <person name="Clifton S.W."/>
            <person name="Comeron J.M."/>
            <person name="Costello J.C."/>
            <person name="Coyne J.A."/>
            <person name="Daub J."/>
            <person name="David R.G."/>
            <person name="Delcher A.L."/>
            <person name="Delehaunty K."/>
            <person name="Do C.B."/>
            <person name="Ebling H."/>
            <person name="Edwards K."/>
            <person name="Eickbush T."/>
            <person name="Evans J.D."/>
            <person name="Filipski A."/>
            <person name="Findeiss S."/>
            <person name="Freyhult E."/>
            <person name="Fulton L."/>
            <person name="Fulton R."/>
            <person name="Garcia A.C."/>
            <person name="Gardiner A."/>
            <person name="Garfield D.A."/>
            <person name="Garvin B.E."/>
            <person name="Gibson G."/>
            <person name="Gilbert D."/>
            <person name="Gnerre S."/>
            <person name="Godfrey J."/>
            <person name="Good R."/>
            <person name="Gotea V."/>
            <person name="Gravely B."/>
            <person name="Greenberg A.J."/>
            <person name="Griffiths-Jones S."/>
            <person name="Gross S."/>
            <person name="Guigo R."/>
            <person name="Gustafson E.A."/>
            <person name="Haerty W."/>
            <person name="Hahn M.W."/>
            <person name="Halligan D.L."/>
            <person name="Halpern A.L."/>
            <person name="Halter G.M."/>
            <person name="Han M.V."/>
            <person name="Heger A."/>
            <person name="Hillier L."/>
            <person name="Hinrichs A.S."/>
            <person name="Holmes I."/>
            <person name="Hoskins R.A."/>
            <person name="Hubisz M.J."/>
            <person name="Hultmark D."/>
            <person name="Huntley M.A."/>
            <person name="Jaffe D.B."/>
            <person name="Jagadeeshan S."/>
            <person name="Jeck W.R."/>
            <person name="Johnson J."/>
            <person name="Jones C.D."/>
            <person name="Jordan W.C."/>
            <person name="Karpen G.H."/>
            <person name="Kataoka E."/>
            <person name="Keightley P.D."/>
            <person name="Kheradpour P."/>
            <person name="Kirkness E.F."/>
            <person name="Koerich L.B."/>
            <person name="Kristiansen K."/>
            <person name="Kudrna D."/>
            <person name="Kulathinal R.J."/>
            <person name="Kumar S."/>
            <person name="Kwok R."/>
            <person name="Lander E."/>
            <person name="Langley C.H."/>
            <person name="Lapoint R."/>
            <person name="Lazzaro B.P."/>
            <person name="Lee S.J."/>
            <person name="Levesque L."/>
            <person name="Li R."/>
            <person name="Lin C.F."/>
            <person name="Lin M.F."/>
            <person name="Lindblad-Toh K."/>
            <person name="Llopart A."/>
            <person name="Long M."/>
            <person name="Low L."/>
            <person name="Lozovsky E."/>
            <person name="Lu J."/>
            <person name="Luo M."/>
            <person name="Machado C.A."/>
            <person name="Makalowski W."/>
            <person name="Marzo M."/>
            <person name="Matsuda M."/>
            <person name="Matzkin L."/>
            <person name="McAllister B."/>
            <person name="McBride C.S."/>
            <person name="McKernan B."/>
            <person name="McKernan K."/>
            <person name="Mendez-Lago M."/>
            <person name="Minx P."/>
            <person name="Mollenhauer M.U."/>
            <person name="Montooth K."/>
            <person name="Mount S.M."/>
            <person name="Mu X."/>
            <person name="Myers E."/>
            <person name="Negre B."/>
            <person name="Newfeld S."/>
            <person name="Nielsen R."/>
            <person name="Noor M.A."/>
            <person name="O'Grady P."/>
            <person name="Pachter L."/>
            <person name="Papaceit M."/>
            <person name="Parisi M.J."/>
            <person name="Parisi M."/>
            <person name="Parts L."/>
            <person name="Pedersen J.S."/>
            <person name="Pesole G."/>
            <person name="Phillippy A.M."/>
            <person name="Ponting C.P."/>
            <person name="Pop M."/>
            <person name="Porcelli D."/>
            <person name="Powell J.R."/>
            <person name="Prohaska S."/>
            <person name="Pruitt K."/>
            <person name="Puig M."/>
            <person name="Quesneville H."/>
            <person name="Ram K.R."/>
            <person name="Rand D."/>
            <person name="Rasmussen M.D."/>
            <person name="Reed L.K."/>
            <person name="Reenan R."/>
            <person name="Reily A."/>
            <person name="Remington K.A."/>
            <person name="Rieger T.T."/>
            <person name="Ritchie M.G."/>
            <person name="Robin C."/>
            <person name="Rogers Y.H."/>
            <person name="Rohde C."/>
            <person name="Rozas J."/>
            <person name="Rubenfield M.J."/>
            <person name="Ruiz A."/>
            <person name="Russo S."/>
            <person name="Salzberg S.L."/>
            <person name="Sanchez-Gracia A."/>
            <person name="Saranga D.J."/>
            <person name="Sato H."/>
            <person name="Schaeffer S.W."/>
            <person name="Schatz M.C."/>
            <person name="Schlenke T."/>
            <person name="Schwartz R."/>
            <person name="Segarra C."/>
            <person name="Singh R.S."/>
            <person name="Sirot L."/>
            <person name="Sirota M."/>
            <person name="Sisneros N.B."/>
            <person name="Smith C.D."/>
            <person name="Smith T.F."/>
            <person name="Spieth J."/>
            <person name="Stage D.E."/>
            <person name="Stark A."/>
            <person name="Stephan W."/>
            <person name="Strausberg R.L."/>
            <person name="Strempel S."/>
            <person name="Sturgill D."/>
            <person name="Sutton G."/>
            <person name="Sutton G.G."/>
            <person name="Tao W."/>
            <person name="Teichmann S."/>
            <person name="Tobari Y.N."/>
            <person name="Tomimura Y."/>
            <person name="Tsolas J.M."/>
            <person name="Valente V.L."/>
            <person name="Venter E."/>
            <person name="Venter J.C."/>
            <person name="Vicario S."/>
            <person name="Vieira F.G."/>
            <person name="Vilella A.J."/>
            <person name="Villasante A."/>
            <person name="Walenz B."/>
            <person name="Wang J."/>
            <person name="Wasserman M."/>
            <person name="Watts T."/>
            <person name="Wilson D."/>
            <person name="Wilson R.K."/>
            <person name="Wing R.A."/>
            <person name="Wolfner M.F."/>
            <person name="Wong A."/>
            <person name="Wong G.K."/>
            <person name="Wu C.I."/>
            <person name="Wu G."/>
            <person name="Yamamoto D."/>
            <person name="Yang H.P."/>
            <person name="Yang S.P."/>
            <person name="Yorke J.A."/>
            <person name="Yoshida K."/>
            <person name="Zdobnov E."/>
            <person name="Zhang P."/>
            <person name="Zhang Y."/>
            <person name="Zimin A.V."/>
            <person name="Baldwin J."/>
            <person name="Abdouelleil A."/>
            <person name="Abdulkadir J."/>
            <person name="Abebe A."/>
            <person name="Abera B."/>
            <person name="Abreu J."/>
            <person name="Acer S.C."/>
            <person name="Aftuck L."/>
            <person name="Alexander A."/>
            <person name="An P."/>
            <person name="Anderson E."/>
            <person name="Anderson S."/>
            <person name="Arachi H."/>
            <person name="Azer M."/>
            <person name="Bachantsang P."/>
            <person name="Barry A."/>
            <person name="Bayul T."/>
            <person name="Berlin A."/>
            <person name="Bessette D."/>
            <person name="Bloom T."/>
            <person name="Blye J."/>
            <person name="Boguslavskiy L."/>
            <person name="Bonnet C."/>
            <person name="Boukhgalter B."/>
            <person name="Bourzgui I."/>
            <person name="Brown A."/>
            <person name="Cahill P."/>
            <person name="Channer S."/>
            <person name="Cheshatsang Y."/>
            <person name="Chuda L."/>
            <person name="Citroen M."/>
            <person name="Collymore A."/>
            <person name="Cooke P."/>
            <person name="Costello M."/>
            <person name="D'Aco K."/>
            <person name="Daza R."/>
            <person name="De Haan G."/>
            <person name="DeGray S."/>
            <person name="DeMaso C."/>
            <person name="Dhargay N."/>
            <person name="Dooley K."/>
            <person name="Dooley E."/>
            <person name="Doricent M."/>
            <person name="Dorje P."/>
            <person name="Dorjee K."/>
            <person name="Dupes A."/>
            <person name="Elong R."/>
            <person name="Falk J."/>
            <person name="Farina A."/>
            <person name="Faro S."/>
            <person name="Ferguson D."/>
            <person name="Fisher S."/>
            <person name="Foley C.D."/>
            <person name="Franke A."/>
            <person name="Friedrich D."/>
            <person name="Gadbois L."/>
            <person name="Gearin G."/>
            <person name="Gearin C.R."/>
            <person name="Giannoukos G."/>
            <person name="Goode T."/>
            <person name="Graham J."/>
            <person name="Grandbois E."/>
            <person name="Grewal S."/>
            <person name="Gyaltsen K."/>
            <person name="Hafez N."/>
            <person name="Hagos B."/>
            <person name="Hall J."/>
            <person name="Henson C."/>
            <person name="Hollinger A."/>
            <person name="Honan T."/>
            <person name="Huard M.D."/>
            <person name="Hughes L."/>
            <person name="Hurhula B."/>
            <person name="Husby M.E."/>
            <person name="Kamat A."/>
            <person name="Kanga B."/>
            <person name="Kashin S."/>
            <person name="Khazanovich D."/>
            <person name="Kisner P."/>
            <person name="Lance K."/>
            <person name="Lara M."/>
            <person name="Lee W."/>
            <person name="Lennon N."/>
            <person name="Letendre F."/>
            <person name="LeVine R."/>
            <person name="Lipovsky A."/>
            <person name="Liu X."/>
            <person name="Liu J."/>
            <person name="Liu S."/>
            <person name="Lokyitsang T."/>
            <person name="Lokyitsang Y."/>
            <person name="Lubonja R."/>
            <person name="Lui A."/>
            <person name="MacDonald P."/>
            <person name="Magnisalis V."/>
            <person name="Maru K."/>
            <person name="Matthews C."/>
            <person name="McCusker W."/>
            <person name="McDonough S."/>
            <person name="Mehta T."/>
            <person name="Meldrim J."/>
            <person name="Meneus L."/>
            <person name="Mihai O."/>
            <person name="Mihalev A."/>
            <person name="Mihova T."/>
            <person name="Mittelman R."/>
            <person name="Mlenga V."/>
            <person name="Montmayeur A."/>
            <person name="Mulrain L."/>
            <person name="Navidi A."/>
            <person name="Naylor J."/>
            <person name="Negash T."/>
            <person name="Nguyen T."/>
            <person name="Nguyen N."/>
            <person name="Nicol R."/>
            <person name="Norbu C."/>
            <person name="Norbu N."/>
            <person name="Novod N."/>
            <person name="O'Neill B."/>
            <person name="Osman S."/>
            <person name="Markiewicz E."/>
            <person name="Oyono O.L."/>
            <person name="Patti C."/>
            <person name="Phunkhang P."/>
            <person name="Pierre F."/>
            <person name="Priest M."/>
            <person name="Raghuraman S."/>
            <person name="Rege F."/>
            <person name="Reyes R."/>
            <person name="Rise C."/>
            <person name="Rogov P."/>
            <person name="Ross K."/>
            <person name="Ryan E."/>
            <person name="Settipalli S."/>
            <person name="Shea T."/>
            <person name="Sherpa N."/>
            <person name="Shi L."/>
            <person name="Shih D."/>
            <person name="Sparrow T."/>
            <person name="Spaulding J."/>
            <person name="Stalker J."/>
            <person name="Stange-Thomann N."/>
            <person name="Stavropoulos S."/>
            <person name="Stone C."/>
            <person name="Strader C."/>
            <person name="Tesfaye S."/>
            <person name="Thomson T."/>
            <person name="Thoulutsang Y."/>
            <person name="Thoulutsang D."/>
            <person name="Topham K."/>
            <person name="Topping I."/>
            <person name="Tsamla T."/>
            <person name="Vassiliev H."/>
            <person name="Vo A."/>
            <person name="Wangchuk T."/>
            <person name="Wangdi T."/>
            <person name="Weiand M."/>
            <person name="Wilkinson J."/>
            <person name="Wilson A."/>
            <person name="Yadav S."/>
            <person name="Young G."/>
            <person name="Yu Q."/>
            <person name="Zembek L."/>
            <person name="Zhong D."/>
            <person name="Zimmer A."/>
            <person name="Zwirko Z."/>
            <person name="Jaffe D.B."/>
            <person name="Alvarez P."/>
            <person name="Brockman W."/>
            <person name="Butler J."/>
            <person name="Chin C."/>
            <person name="Gnerre S."/>
            <person name="Grabherr M."/>
            <person name="Kleber M."/>
            <person name="Mauceli E."/>
            <person name="MacCallum I."/>
        </authorList>
    </citation>
    <scope>NUCLEOTIDE SEQUENCE [LARGE SCALE GENOMIC DNA]</scope>
    <source>
        <strain evidence="3">Tucson 14024-0371.13</strain>
    </source>
</reference>
<accession>B3M5F7</accession>
<feature type="region of interest" description="Disordered" evidence="1">
    <location>
        <begin position="79"/>
        <end position="103"/>
    </location>
</feature>
<gene>
    <name evidence="2" type="primary">Dana\GF10091</name>
    <name evidence="2" type="synonym">dana_GLEANR_10047</name>
    <name evidence="2" type="ORF">GF10091</name>
</gene>
<evidence type="ECO:0000313" key="2">
    <source>
        <dbReference type="EMBL" id="EDV39567.2"/>
    </source>
</evidence>
<dbReference type="PANTHER" id="PTHR14725">
    <property type="entry name" value="RIBOSOME-BINDING FACTOR A, MITOCHONDRIAL-RELATED"/>
    <property type="match status" value="1"/>
</dbReference>
<dbReference type="InParanoid" id="B3M5F7"/>
<dbReference type="GO" id="GO:0006364">
    <property type="term" value="P:rRNA processing"/>
    <property type="evidence" value="ECO:0007669"/>
    <property type="project" value="InterPro"/>
</dbReference>
<dbReference type="GeneID" id="6492966"/>
<evidence type="ECO:0000256" key="1">
    <source>
        <dbReference type="SAM" id="MobiDB-lite"/>
    </source>
</evidence>
<dbReference type="AlphaFoldDB" id="B3M5F7"/>
<dbReference type="STRING" id="7217.B3M5F7"/>
<dbReference type="SUPFAM" id="SSF89919">
    <property type="entry name" value="Ribosome-binding factor A, RbfA"/>
    <property type="match status" value="1"/>
</dbReference>
<dbReference type="InterPro" id="IPR039212">
    <property type="entry name" value="RBFA_mitochondrial"/>
</dbReference>
<organism evidence="2 3">
    <name type="scientific">Drosophila ananassae</name>
    <name type="common">Fruit fly</name>
    <dbReference type="NCBI Taxonomy" id="7217"/>
    <lineage>
        <taxon>Eukaryota</taxon>
        <taxon>Metazoa</taxon>
        <taxon>Ecdysozoa</taxon>
        <taxon>Arthropoda</taxon>
        <taxon>Hexapoda</taxon>
        <taxon>Insecta</taxon>
        <taxon>Pterygota</taxon>
        <taxon>Neoptera</taxon>
        <taxon>Endopterygota</taxon>
        <taxon>Diptera</taxon>
        <taxon>Brachycera</taxon>
        <taxon>Muscomorpha</taxon>
        <taxon>Ephydroidea</taxon>
        <taxon>Drosophilidae</taxon>
        <taxon>Drosophila</taxon>
        <taxon>Sophophora</taxon>
    </lineage>
</organism>
<name>B3M5F7_DROAN</name>